<reference evidence="1" key="2">
    <citation type="submission" date="2025-08" db="UniProtKB">
        <authorList>
            <consortium name="Ensembl"/>
        </authorList>
    </citation>
    <scope>IDENTIFICATION</scope>
</reference>
<keyword evidence="2" id="KW-1185">Reference proteome</keyword>
<reference evidence="1" key="3">
    <citation type="submission" date="2025-09" db="UniProtKB">
        <authorList>
            <consortium name="Ensembl"/>
        </authorList>
    </citation>
    <scope>IDENTIFICATION</scope>
</reference>
<sequence>MRDLQKHIAQYKKYQSTFFFFSHIMLHTLYTMRVPLEQL</sequence>
<dbReference type="AlphaFoldDB" id="H2XNW5"/>
<evidence type="ECO:0000313" key="1">
    <source>
        <dbReference type="Ensembl" id="ENSCINP00000031348.1"/>
    </source>
</evidence>
<name>H2XNW5_CIOIN</name>
<protein>
    <submittedName>
        <fullName evidence="1">Uncharacterized protein</fullName>
    </submittedName>
</protein>
<reference evidence="2" key="1">
    <citation type="journal article" date="2002" name="Science">
        <title>The draft genome of Ciona intestinalis: insights into chordate and vertebrate origins.</title>
        <authorList>
            <person name="Dehal P."/>
            <person name="Satou Y."/>
            <person name="Campbell R.K."/>
            <person name="Chapman J."/>
            <person name="Degnan B."/>
            <person name="De Tomaso A."/>
            <person name="Davidson B."/>
            <person name="Di Gregorio A."/>
            <person name="Gelpke M."/>
            <person name="Goodstein D.M."/>
            <person name="Harafuji N."/>
            <person name="Hastings K.E."/>
            <person name="Ho I."/>
            <person name="Hotta K."/>
            <person name="Huang W."/>
            <person name="Kawashima T."/>
            <person name="Lemaire P."/>
            <person name="Martinez D."/>
            <person name="Meinertzhagen I.A."/>
            <person name="Necula S."/>
            <person name="Nonaka M."/>
            <person name="Putnam N."/>
            <person name="Rash S."/>
            <person name="Saiga H."/>
            <person name="Satake M."/>
            <person name="Terry A."/>
            <person name="Yamada L."/>
            <person name="Wang H.G."/>
            <person name="Awazu S."/>
            <person name="Azumi K."/>
            <person name="Boore J."/>
            <person name="Branno M."/>
            <person name="Chin-Bow S."/>
            <person name="DeSantis R."/>
            <person name="Doyle S."/>
            <person name="Francino P."/>
            <person name="Keys D.N."/>
            <person name="Haga S."/>
            <person name="Hayashi H."/>
            <person name="Hino K."/>
            <person name="Imai K.S."/>
            <person name="Inaba K."/>
            <person name="Kano S."/>
            <person name="Kobayashi K."/>
            <person name="Kobayashi M."/>
            <person name="Lee B.I."/>
            <person name="Makabe K.W."/>
            <person name="Manohar C."/>
            <person name="Matassi G."/>
            <person name="Medina M."/>
            <person name="Mochizuki Y."/>
            <person name="Mount S."/>
            <person name="Morishita T."/>
            <person name="Miura S."/>
            <person name="Nakayama A."/>
            <person name="Nishizaka S."/>
            <person name="Nomoto H."/>
            <person name="Ohta F."/>
            <person name="Oishi K."/>
            <person name="Rigoutsos I."/>
            <person name="Sano M."/>
            <person name="Sasaki A."/>
            <person name="Sasakura Y."/>
            <person name="Shoguchi E."/>
            <person name="Shin-i T."/>
            <person name="Spagnuolo A."/>
            <person name="Stainier D."/>
            <person name="Suzuki M.M."/>
            <person name="Tassy O."/>
            <person name="Takatori N."/>
            <person name="Tokuoka M."/>
            <person name="Yagi K."/>
            <person name="Yoshizaki F."/>
            <person name="Wada S."/>
            <person name="Zhang C."/>
            <person name="Hyatt P.D."/>
            <person name="Larimer F."/>
            <person name="Detter C."/>
            <person name="Doggett N."/>
            <person name="Glavina T."/>
            <person name="Hawkins T."/>
            <person name="Richardson P."/>
            <person name="Lucas S."/>
            <person name="Kohara Y."/>
            <person name="Levine M."/>
            <person name="Satoh N."/>
            <person name="Rokhsar D.S."/>
        </authorList>
    </citation>
    <scope>NUCLEOTIDE SEQUENCE [LARGE SCALE GENOMIC DNA]</scope>
</reference>
<dbReference type="Proteomes" id="UP000008144">
    <property type="component" value="Unassembled WGS sequence"/>
</dbReference>
<dbReference type="InParanoid" id="H2XNW5"/>
<evidence type="ECO:0000313" key="2">
    <source>
        <dbReference type="Proteomes" id="UP000008144"/>
    </source>
</evidence>
<organism evidence="1 2">
    <name type="scientific">Ciona intestinalis</name>
    <name type="common">Transparent sea squirt</name>
    <name type="synonym">Ascidia intestinalis</name>
    <dbReference type="NCBI Taxonomy" id="7719"/>
    <lineage>
        <taxon>Eukaryota</taxon>
        <taxon>Metazoa</taxon>
        <taxon>Chordata</taxon>
        <taxon>Tunicata</taxon>
        <taxon>Ascidiacea</taxon>
        <taxon>Phlebobranchia</taxon>
        <taxon>Cionidae</taxon>
        <taxon>Ciona</taxon>
    </lineage>
</organism>
<dbReference type="Ensembl" id="ENSCINT00000035077.1">
    <property type="protein sequence ID" value="ENSCINP00000031348.1"/>
    <property type="gene ID" value="ENSCING00000021355.1"/>
</dbReference>
<accession>H2XNW5</accession>
<proteinExistence type="predicted"/>
<dbReference type="HOGENOM" id="CLU_3319793_0_0_1"/>